<dbReference type="KEGG" id="gsl:Gasu_05090"/>
<keyword evidence="2" id="KW-1185">Reference proteome</keyword>
<sequence>MRSNLIDNIAALVANDSKVSSRPNWIAAKFLRELANELQGIEEKKWFKLSILKDFLRMFGKLRLKA</sequence>
<proteinExistence type="predicted"/>
<accession>M2Y997</accession>
<protein>
    <submittedName>
        <fullName evidence="1">Uncharacterized protein</fullName>
    </submittedName>
</protein>
<name>M2Y997_GALSU</name>
<dbReference type="Gramene" id="EME32424">
    <property type="protein sequence ID" value="EME32424"/>
    <property type="gene ID" value="Gasu_05090"/>
</dbReference>
<gene>
    <name evidence="1" type="ORF">Gasu_05090</name>
</gene>
<dbReference type="AlphaFoldDB" id="M2Y997"/>
<evidence type="ECO:0000313" key="1">
    <source>
        <dbReference type="EMBL" id="EME32424.1"/>
    </source>
</evidence>
<reference evidence="2" key="1">
    <citation type="journal article" date="2013" name="Science">
        <title>Gene transfer from bacteria and archaea facilitated evolution of an extremophilic eukaryote.</title>
        <authorList>
            <person name="Schonknecht G."/>
            <person name="Chen W.H."/>
            <person name="Ternes C.M."/>
            <person name="Barbier G.G."/>
            <person name="Shrestha R.P."/>
            <person name="Stanke M."/>
            <person name="Brautigam A."/>
            <person name="Baker B.J."/>
            <person name="Banfield J.F."/>
            <person name="Garavito R.M."/>
            <person name="Carr K."/>
            <person name="Wilkerson C."/>
            <person name="Rensing S.A."/>
            <person name="Gagneul D."/>
            <person name="Dickenson N.E."/>
            <person name="Oesterhelt C."/>
            <person name="Lercher M.J."/>
            <person name="Weber A.P."/>
        </authorList>
    </citation>
    <scope>NUCLEOTIDE SEQUENCE [LARGE SCALE GENOMIC DNA]</scope>
    <source>
        <strain evidence="2">074W</strain>
    </source>
</reference>
<organism evidence="1 2">
    <name type="scientific">Galdieria sulphuraria</name>
    <name type="common">Red alga</name>
    <dbReference type="NCBI Taxonomy" id="130081"/>
    <lineage>
        <taxon>Eukaryota</taxon>
        <taxon>Rhodophyta</taxon>
        <taxon>Bangiophyceae</taxon>
        <taxon>Galdieriales</taxon>
        <taxon>Galdieriaceae</taxon>
        <taxon>Galdieria</taxon>
    </lineage>
</organism>
<dbReference type="EMBL" id="KB454486">
    <property type="protein sequence ID" value="EME32424.1"/>
    <property type="molecule type" value="Genomic_DNA"/>
</dbReference>
<dbReference type="Proteomes" id="UP000030680">
    <property type="component" value="Unassembled WGS sequence"/>
</dbReference>
<dbReference type="GeneID" id="17091006"/>
<evidence type="ECO:0000313" key="2">
    <source>
        <dbReference type="Proteomes" id="UP000030680"/>
    </source>
</evidence>
<dbReference type="RefSeq" id="XP_005708944.1">
    <property type="nucleotide sequence ID" value="XM_005708887.1"/>
</dbReference>